<evidence type="ECO:0000256" key="3">
    <source>
        <dbReference type="ARBA" id="ARBA00023316"/>
    </source>
</evidence>
<dbReference type="GO" id="GO:0042834">
    <property type="term" value="F:peptidoglycan binding"/>
    <property type="evidence" value="ECO:0007669"/>
    <property type="project" value="InterPro"/>
</dbReference>
<dbReference type="InterPro" id="IPR036908">
    <property type="entry name" value="RlpA-like_sf"/>
</dbReference>
<dbReference type="GO" id="GO:0008932">
    <property type="term" value="F:lytic endotransglycosylase activity"/>
    <property type="evidence" value="ECO:0007669"/>
    <property type="project" value="UniProtKB-UniRule"/>
</dbReference>
<dbReference type="CDD" id="cd22268">
    <property type="entry name" value="DPBB_RlpA-like"/>
    <property type="match status" value="1"/>
</dbReference>
<dbReference type="Gene3D" id="2.40.40.10">
    <property type="entry name" value="RlpA-like domain"/>
    <property type="match status" value="1"/>
</dbReference>
<keyword evidence="1" id="KW-0732">Signal</keyword>
<dbReference type="EC" id="4.2.2.-" evidence="4"/>
<dbReference type="InterPro" id="IPR034718">
    <property type="entry name" value="RlpA"/>
</dbReference>
<dbReference type="Proteomes" id="UP000595564">
    <property type="component" value="Chromosome"/>
</dbReference>
<evidence type="ECO:0000259" key="6">
    <source>
        <dbReference type="PROSITE" id="PS51724"/>
    </source>
</evidence>
<dbReference type="Gene3D" id="3.30.70.1070">
    <property type="entry name" value="Sporulation related repeat"/>
    <property type="match status" value="1"/>
</dbReference>
<dbReference type="AlphaFoldDB" id="A0A7R6SZ82"/>
<dbReference type="EMBL" id="AP017470">
    <property type="protein sequence ID" value="BBB33475.1"/>
    <property type="molecule type" value="Genomic_DNA"/>
</dbReference>
<organism evidence="7 8">
    <name type="scientific">Thermotomaculum hydrothermale</name>
    <dbReference type="NCBI Taxonomy" id="981385"/>
    <lineage>
        <taxon>Bacteria</taxon>
        <taxon>Pseudomonadati</taxon>
        <taxon>Acidobacteriota</taxon>
        <taxon>Holophagae</taxon>
        <taxon>Thermotomaculales</taxon>
        <taxon>Thermotomaculaceae</taxon>
        <taxon>Thermotomaculum</taxon>
    </lineage>
</organism>
<accession>A0A7R6SZ82</accession>
<keyword evidence="3 4" id="KW-0961">Cell wall biogenesis/degradation</keyword>
<comment type="function">
    <text evidence="4">Lytic transglycosylase with a strong preference for naked glycan strands that lack stem peptides.</text>
</comment>
<feature type="domain" description="SPOR" evidence="6">
    <location>
        <begin position="150"/>
        <end position="222"/>
    </location>
</feature>
<proteinExistence type="inferred from homology"/>
<dbReference type="InterPro" id="IPR012997">
    <property type="entry name" value="RplA"/>
</dbReference>
<protein>
    <recommendedName>
        <fullName evidence="4">Probable endolytic peptidoglycan transglycosylase RlpA</fullName>
        <ecNumber evidence="4">4.2.2.-</ecNumber>
    </recommendedName>
</protein>
<dbReference type="SUPFAM" id="SSF50685">
    <property type="entry name" value="Barwin-like endoglucanases"/>
    <property type="match status" value="1"/>
</dbReference>
<dbReference type="NCBIfam" id="TIGR00413">
    <property type="entry name" value="rlpA"/>
    <property type="match status" value="1"/>
</dbReference>
<evidence type="ECO:0000256" key="4">
    <source>
        <dbReference type="HAMAP-Rule" id="MF_02071"/>
    </source>
</evidence>
<dbReference type="InterPro" id="IPR036680">
    <property type="entry name" value="SPOR-like_sf"/>
</dbReference>
<comment type="similarity">
    <text evidence="4 5">Belongs to the RlpA family.</text>
</comment>
<dbReference type="Pfam" id="PF05036">
    <property type="entry name" value="SPOR"/>
    <property type="match status" value="1"/>
</dbReference>
<evidence type="ECO:0000313" key="8">
    <source>
        <dbReference type="Proteomes" id="UP000595564"/>
    </source>
</evidence>
<sequence length="222" mass="25177">MLYLKKSLTLIFLTIILISINQACLKYRYSRDNYFSSSYVIPEQTEKEGLIPYEEGIASWYGGKFHGRLTASGEVYNMYDMTAAHKTLPLGSIVVVENLENGKKVTVKINDRGPFVKGRIIDMSYAAAKKLGFAEKGITRVRIYLVNKKEAEGICYSVQLGAFSRKENAERFVGMLAKEGIKARVEKIGEYYKVYSGHFKSKERARSFGLTTGREFFVVNCH</sequence>
<dbReference type="GO" id="GO:0000270">
    <property type="term" value="P:peptidoglycan metabolic process"/>
    <property type="evidence" value="ECO:0007669"/>
    <property type="project" value="UniProtKB-UniRule"/>
</dbReference>
<gene>
    <name evidence="4 7" type="primary">rlpA</name>
    <name evidence="7" type="ORF">TTHT_2035</name>
</gene>
<keyword evidence="8" id="KW-1185">Reference proteome</keyword>
<keyword evidence="2 4" id="KW-0456">Lyase</keyword>
<dbReference type="RefSeq" id="WP_330873133.1">
    <property type="nucleotide sequence ID" value="NZ_AP017470.1"/>
</dbReference>
<reference evidence="7 8" key="1">
    <citation type="journal article" date="2012" name="Extremophiles">
        <title>Thermotomaculum hydrothermale gen. nov., sp. nov., a novel heterotrophic thermophile within the phylum Acidobacteria from a deep-sea hydrothermal vent chimney in the Southern Okinawa Trough.</title>
        <authorList>
            <person name="Izumi H."/>
            <person name="Nunoura T."/>
            <person name="Miyazaki M."/>
            <person name="Mino S."/>
            <person name="Toki T."/>
            <person name="Takai K."/>
            <person name="Sako Y."/>
            <person name="Sawabe T."/>
            <person name="Nakagawa S."/>
        </authorList>
    </citation>
    <scope>NUCLEOTIDE SEQUENCE [LARGE SCALE GENOMIC DNA]</scope>
    <source>
        <strain evidence="7 8">AC55</strain>
    </source>
</reference>
<dbReference type="PANTHER" id="PTHR34183:SF1">
    <property type="entry name" value="ENDOLYTIC PEPTIDOGLYCAN TRANSGLYCOSYLASE RLPA"/>
    <property type="match status" value="1"/>
</dbReference>
<name>A0A7R6SZ82_9BACT</name>
<dbReference type="SUPFAM" id="SSF110997">
    <property type="entry name" value="Sporulation related repeat"/>
    <property type="match status" value="1"/>
</dbReference>
<keyword evidence="7" id="KW-0449">Lipoprotein</keyword>
<evidence type="ECO:0000313" key="7">
    <source>
        <dbReference type="EMBL" id="BBB33475.1"/>
    </source>
</evidence>
<dbReference type="HAMAP" id="MF_02071">
    <property type="entry name" value="RlpA"/>
    <property type="match status" value="1"/>
</dbReference>
<dbReference type="PANTHER" id="PTHR34183">
    <property type="entry name" value="ENDOLYTIC PEPTIDOGLYCAN TRANSGLYCOSYLASE RLPA"/>
    <property type="match status" value="1"/>
</dbReference>
<evidence type="ECO:0000256" key="1">
    <source>
        <dbReference type="ARBA" id="ARBA00022729"/>
    </source>
</evidence>
<dbReference type="InterPro" id="IPR009009">
    <property type="entry name" value="RlpA-like_DPBB"/>
</dbReference>
<dbReference type="PROSITE" id="PS51724">
    <property type="entry name" value="SPOR"/>
    <property type="match status" value="1"/>
</dbReference>
<dbReference type="InterPro" id="IPR007730">
    <property type="entry name" value="SPOR-like_dom"/>
</dbReference>
<evidence type="ECO:0000256" key="5">
    <source>
        <dbReference type="RuleBase" id="RU003495"/>
    </source>
</evidence>
<evidence type="ECO:0000256" key="2">
    <source>
        <dbReference type="ARBA" id="ARBA00023239"/>
    </source>
</evidence>
<dbReference type="KEGG" id="thyd:TTHT_2035"/>
<dbReference type="Pfam" id="PF03330">
    <property type="entry name" value="DPBB_1"/>
    <property type="match status" value="1"/>
</dbReference>
<dbReference type="GO" id="GO:0071555">
    <property type="term" value="P:cell wall organization"/>
    <property type="evidence" value="ECO:0007669"/>
    <property type="project" value="UniProtKB-KW"/>
</dbReference>